<protein>
    <recommendedName>
        <fullName evidence="3">PAS domain-containing protein</fullName>
    </recommendedName>
</protein>
<evidence type="ECO:0000313" key="1">
    <source>
        <dbReference type="EMBL" id="SFN27725.1"/>
    </source>
</evidence>
<feature type="non-terminal residue" evidence="1">
    <location>
        <position position="32"/>
    </location>
</feature>
<name>A0A1I4XPG7_9PROT</name>
<sequence length="32" mass="3378">MKLGFADEVLNSLSAHIAVLDAHGSIVRVNEA</sequence>
<accession>A0A1I4XPG7</accession>
<organism evidence="1 2">
    <name type="scientific">Nitrosomonas communis</name>
    <dbReference type="NCBI Taxonomy" id="44574"/>
    <lineage>
        <taxon>Bacteria</taxon>
        <taxon>Pseudomonadati</taxon>
        <taxon>Pseudomonadota</taxon>
        <taxon>Betaproteobacteria</taxon>
        <taxon>Nitrosomonadales</taxon>
        <taxon>Nitrosomonadaceae</taxon>
        <taxon>Nitrosomonas</taxon>
    </lineage>
</organism>
<proteinExistence type="predicted"/>
<dbReference type="Proteomes" id="UP000183287">
    <property type="component" value="Unassembled WGS sequence"/>
</dbReference>
<dbReference type="EMBL" id="FOUB01000169">
    <property type="protein sequence ID" value="SFN27725.1"/>
    <property type="molecule type" value="Genomic_DNA"/>
</dbReference>
<evidence type="ECO:0008006" key="3">
    <source>
        <dbReference type="Google" id="ProtNLM"/>
    </source>
</evidence>
<gene>
    <name evidence="1" type="ORF">SAMN05421863_11694</name>
</gene>
<keyword evidence="2" id="KW-1185">Reference proteome</keyword>
<reference evidence="2" key="1">
    <citation type="submission" date="2016-10" db="EMBL/GenBank/DDBJ databases">
        <authorList>
            <person name="Varghese N."/>
            <person name="Submissions S."/>
        </authorList>
    </citation>
    <scope>NUCLEOTIDE SEQUENCE [LARGE SCALE GENOMIC DNA]</scope>
    <source>
        <strain evidence="2">Nm44</strain>
    </source>
</reference>
<dbReference type="AlphaFoldDB" id="A0A1I4XPG7"/>
<evidence type="ECO:0000313" key="2">
    <source>
        <dbReference type="Proteomes" id="UP000183287"/>
    </source>
</evidence>